<feature type="transmembrane region" description="Helical" evidence="2">
    <location>
        <begin position="42"/>
        <end position="67"/>
    </location>
</feature>
<keyword evidence="1" id="KW-0175">Coiled coil</keyword>
<keyword evidence="2" id="KW-0812">Transmembrane</keyword>
<evidence type="ECO:0000313" key="3">
    <source>
        <dbReference type="EMBL" id="ALF51810.1"/>
    </source>
</evidence>
<dbReference type="KEGG" id="npz:ACX27_01425"/>
<evidence type="ECO:0000256" key="1">
    <source>
        <dbReference type="SAM" id="Coils"/>
    </source>
</evidence>
<dbReference type="AlphaFoldDB" id="A0A0M4SHQ9"/>
<feature type="transmembrane region" description="Helical" evidence="2">
    <location>
        <begin position="122"/>
        <end position="144"/>
    </location>
</feature>
<feature type="transmembrane region" description="Helical" evidence="2">
    <location>
        <begin position="1009"/>
        <end position="1033"/>
    </location>
</feature>
<feature type="coiled-coil region" evidence="1">
    <location>
        <begin position="361"/>
        <end position="388"/>
    </location>
</feature>
<dbReference type="EMBL" id="CP012036">
    <property type="protein sequence ID" value="ALF51810.1"/>
    <property type="molecule type" value="Genomic_DNA"/>
</dbReference>
<feature type="transmembrane region" description="Helical" evidence="2">
    <location>
        <begin position="95"/>
        <end position="115"/>
    </location>
</feature>
<dbReference type="RefSeq" id="WP_062287436.1">
    <property type="nucleotide sequence ID" value="NZ_CP012036.1"/>
</dbReference>
<feature type="coiled-coil region" evidence="1">
    <location>
        <begin position="465"/>
        <end position="614"/>
    </location>
</feature>
<dbReference type="Proteomes" id="UP000062645">
    <property type="component" value="Chromosome"/>
</dbReference>
<keyword evidence="2" id="KW-0472">Membrane</keyword>
<reference evidence="3 4" key="2">
    <citation type="journal article" date="2016" name="Genome Announc.">
        <title>Draft Genome Sequence of the N2-Fixing Cyanobacterium Nostoc piscinale CENA21, Isolated from the Brazilian Amazon Floodplain.</title>
        <authorList>
            <person name="Leao T."/>
            <person name="Guimaraes P.I."/>
            <person name="de Melo A.G."/>
            <person name="Ramos R.T."/>
            <person name="Leao P.N."/>
            <person name="Silva A."/>
            <person name="Fiore M.F."/>
            <person name="Schneider M.P."/>
        </authorList>
    </citation>
    <scope>NUCLEOTIDE SEQUENCE [LARGE SCALE GENOMIC DNA]</scope>
    <source>
        <strain evidence="3 4">CENA21</strain>
    </source>
</reference>
<name>A0A0M4SHQ9_9NOSO</name>
<dbReference type="OrthoDB" id="415154at2"/>
<proteinExistence type="predicted"/>
<keyword evidence="2" id="KW-1133">Transmembrane helix</keyword>
<reference evidence="4" key="1">
    <citation type="submission" date="2015-07" db="EMBL/GenBank/DDBJ databases">
        <title>Genome Of Nitrogen-Fixing Cyanobacterium Nostoc piscinale CENA21 From Solimoes/Amazon River Floodplain Sediments And Comparative Genomics To Uncover Biosynthetic Natural Products Potential.</title>
        <authorList>
            <person name="Leao T.F."/>
            <person name="Leao P.N."/>
            <person name="Guimaraes P.I."/>
            <person name="de Melo A.G.C."/>
            <person name="Ramos R.T.J."/>
            <person name="Silva A."/>
            <person name="Fiore M.F."/>
            <person name="Schneider M.P.C."/>
        </authorList>
    </citation>
    <scope>NUCLEOTIDE SEQUENCE [LARGE SCALE GENOMIC DNA]</scope>
    <source>
        <strain evidence="4">CENA21</strain>
    </source>
</reference>
<evidence type="ECO:0000313" key="4">
    <source>
        <dbReference type="Proteomes" id="UP000062645"/>
    </source>
</evidence>
<accession>A0A0M4SHQ9</accession>
<gene>
    <name evidence="3" type="ORF">ACX27_01425</name>
</gene>
<dbReference type="PATRIC" id="fig|224013.5.peg.344"/>
<dbReference type="STRING" id="224013.ACX27_01425"/>
<protein>
    <submittedName>
        <fullName evidence="3">Uncharacterized protein</fullName>
    </submittedName>
</protein>
<evidence type="ECO:0000256" key="2">
    <source>
        <dbReference type="SAM" id="Phobius"/>
    </source>
</evidence>
<organism evidence="3 4">
    <name type="scientific">Nostoc piscinale CENA21</name>
    <dbReference type="NCBI Taxonomy" id="224013"/>
    <lineage>
        <taxon>Bacteria</taxon>
        <taxon>Bacillati</taxon>
        <taxon>Cyanobacteriota</taxon>
        <taxon>Cyanophyceae</taxon>
        <taxon>Nostocales</taxon>
        <taxon>Nostocaceae</taxon>
        <taxon>Nostoc</taxon>
    </lineage>
</organism>
<sequence>MLQIVEYSLGWHWLNNGLAAITEVQEILTPEQASVVFSGPKFLVALVAGVLMAFAFQLLLTNFAVALRMSATDNDSSSSDDESLGDTIRKVENKVGFWALISATIALFIASFFAVKLSLIDSAFLGAIIGVVIWSAYFSIVVWFGSSTVGSLIGAVANTANSGIKALMGTATSAIGANFAKQQMVSTAEDITAAVRRELTSGFDVDSIQNTLQSSLSNLPRRQLDLPNIRKQFDQIFGDIDWQSLPDNLTQNFNRQTFVDLISDRTDFSKADVNKIADQLEAAWNQTLARRNPAQQVINLITSATPEELQSDELGDRLQELVTVGGNGHGNNGGISKAIQTGLTAALPVVLERVNVSDIDVNKITNQLQKLKDKVQDLDIENISHQLQETIEKTTQGRGSSSNSHYRQDVEDYIKNSLPWHFNRITIKDEFRDVIYDPQADAETMRRELEGFNQEEFANLLIRRSDISEARVKEIAQQMEEIRQEVLETVQQAEVKDKSQDLRNRIENYLRSTSKEELNPEAVERDFANLLTELNANFDDLNERFQGLTRDVLLQVLQQRQDFSDEEANNLLNNLESVRDSVLNKLQEQATTQAENLRQRVEDYLRNTNKEELNPEGIRRDFSTLVQDPQAGFNLLRQRLSQFDRDTLVSLLSQRQDLNEDEVNQVIDQLESVRNNILQTPQVVADKAKQQYEQTTTQIAEYLRNTNLEELNPEGIRQDLEKLLVDPKEGVSAMRDRLSQVDRETLVKLVSQRGDLSEEQVEKLINQAQEAITNIIKAPRRLANRTIQQVVDFERNLEDYLRHTNKEELNPDSIKRDLQLLLRDPRAGVSNFSDRLSQVDRSTIVALLSQREDISEEDVNRIADQILSARDAVVKQFRQIQQGVQSATERVRNRIRNYLNSLNRPELDYEGIRHDFAKLFDDPQAGFEALRDRLSQFDRDTLVALLSSREDISQEDANRIINQIEAARDSVLQRAERIQQITKERLHSIQHQAKKQAEETKKTVANAAWWLFGTALTSLVASAIAGAIAVTGLTMSAIG</sequence>
<keyword evidence="4" id="KW-1185">Reference proteome</keyword>